<evidence type="ECO:0000256" key="1">
    <source>
        <dbReference type="ARBA" id="ARBA00023157"/>
    </source>
</evidence>
<evidence type="ECO:0000259" key="2">
    <source>
        <dbReference type="PROSITE" id="PS51352"/>
    </source>
</evidence>
<dbReference type="InterPro" id="IPR013766">
    <property type="entry name" value="Thioredoxin_domain"/>
</dbReference>
<dbReference type="Proteomes" id="UP000256970">
    <property type="component" value="Unassembled WGS sequence"/>
</dbReference>
<keyword evidence="4" id="KW-1185">Reference proteome</keyword>
<protein>
    <recommendedName>
        <fullName evidence="2">Thioredoxin domain-containing protein</fullName>
    </recommendedName>
</protein>
<keyword evidence="1" id="KW-1015">Disulfide bond</keyword>
<name>A0A383W2K2_TETOB</name>
<accession>A0A383W2K2</accession>
<evidence type="ECO:0000313" key="3">
    <source>
        <dbReference type="EMBL" id="SZX71450.1"/>
    </source>
</evidence>
<organism evidence="3 4">
    <name type="scientific">Tetradesmus obliquus</name>
    <name type="common">Green alga</name>
    <name type="synonym">Acutodesmus obliquus</name>
    <dbReference type="NCBI Taxonomy" id="3088"/>
    <lineage>
        <taxon>Eukaryota</taxon>
        <taxon>Viridiplantae</taxon>
        <taxon>Chlorophyta</taxon>
        <taxon>core chlorophytes</taxon>
        <taxon>Chlorophyceae</taxon>
        <taxon>CS clade</taxon>
        <taxon>Sphaeropleales</taxon>
        <taxon>Scenedesmaceae</taxon>
        <taxon>Tetradesmus</taxon>
    </lineage>
</organism>
<dbReference type="EMBL" id="FNXT01001051">
    <property type="protein sequence ID" value="SZX71450.1"/>
    <property type="molecule type" value="Genomic_DNA"/>
</dbReference>
<dbReference type="PROSITE" id="PS00194">
    <property type="entry name" value="THIOREDOXIN_1"/>
    <property type="match status" value="1"/>
</dbReference>
<dbReference type="SUPFAM" id="SSF52833">
    <property type="entry name" value="Thioredoxin-like"/>
    <property type="match status" value="1"/>
</dbReference>
<dbReference type="CDD" id="cd02947">
    <property type="entry name" value="TRX_family"/>
    <property type="match status" value="1"/>
</dbReference>
<gene>
    <name evidence="3" type="ORF">BQ4739_LOCUS11598</name>
</gene>
<dbReference type="PRINTS" id="PR00421">
    <property type="entry name" value="THIOREDOXIN"/>
</dbReference>
<sequence>MLSSKRITANAACAAGQATPLVRAPIRPLPLSNVQQQAQTLLVPRLSHAQAIGQRVRAAAVADGASAGAAAAVSSPVASSDAAGLQELDKDSFQPFIDAAGDKLVVVDFFTDWCGPCKLIYPQLVTLSAELAPAAVIVKFNCNQNNKELAKALGIKVAPTFHLYKGGQKVADMTGAKVDKLRELIIKHTASDDGQQN</sequence>
<dbReference type="Gene3D" id="3.40.30.10">
    <property type="entry name" value="Glutaredoxin"/>
    <property type="match status" value="1"/>
</dbReference>
<dbReference type="Pfam" id="PF00085">
    <property type="entry name" value="Thioredoxin"/>
    <property type="match status" value="1"/>
</dbReference>
<dbReference type="PANTHER" id="PTHR46115">
    <property type="entry name" value="THIOREDOXIN-LIKE PROTEIN 1"/>
    <property type="match status" value="1"/>
</dbReference>
<dbReference type="OrthoDB" id="10263751at2759"/>
<evidence type="ECO:0000313" key="4">
    <source>
        <dbReference type="Proteomes" id="UP000256970"/>
    </source>
</evidence>
<reference evidence="3 4" key="1">
    <citation type="submission" date="2016-10" db="EMBL/GenBank/DDBJ databases">
        <authorList>
            <person name="Cai Z."/>
        </authorList>
    </citation>
    <scope>NUCLEOTIDE SEQUENCE [LARGE SCALE GENOMIC DNA]</scope>
</reference>
<dbReference type="InterPro" id="IPR017937">
    <property type="entry name" value="Thioredoxin_CS"/>
</dbReference>
<dbReference type="AlphaFoldDB" id="A0A383W2K2"/>
<proteinExistence type="predicted"/>
<feature type="domain" description="Thioredoxin" evidence="2">
    <location>
        <begin position="59"/>
        <end position="190"/>
    </location>
</feature>
<dbReference type="PROSITE" id="PS51352">
    <property type="entry name" value="THIOREDOXIN_2"/>
    <property type="match status" value="1"/>
</dbReference>
<dbReference type="STRING" id="3088.A0A383W2K2"/>
<dbReference type="InterPro" id="IPR036249">
    <property type="entry name" value="Thioredoxin-like_sf"/>
</dbReference>